<gene>
    <name evidence="1" type="ORF">Golob_014695</name>
</gene>
<reference evidence="1 2" key="1">
    <citation type="journal article" date="2019" name="Genome Biol. Evol.">
        <title>Insights into the evolution of the New World diploid cottons (Gossypium, subgenus Houzingenia) based on genome sequencing.</title>
        <authorList>
            <person name="Grover C.E."/>
            <person name="Arick M.A. 2nd"/>
            <person name="Thrash A."/>
            <person name="Conover J.L."/>
            <person name="Sanders W.S."/>
            <person name="Peterson D.G."/>
            <person name="Frelichowski J.E."/>
            <person name="Scheffler J.A."/>
            <person name="Scheffler B.E."/>
            <person name="Wendel J.F."/>
        </authorList>
    </citation>
    <scope>NUCLEOTIDE SEQUENCE [LARGE SCALE GENOMIC DNA]</scope>
    <source>
        <strain evidence="1">157</strain>
        <tissue evidence="1">Leaf</tissue>
    </source>
</reference>
<comment type="caution">
    <text evidence="1">The sequence shown here is derived from an EMBL/GenBank/DDBJ whole genome shotgun (WGS) entry which is preliminary data.</text>
</comment>
<dbReference type="EMBL" id="JABEZX010000006">
    <property type="protein sequence ID" value="MBA0557639.1"/>
    <property type="molecule type" value="Genomic_DNA"/>
</dbReference>
<organism evidence="1 2">
    <name type="scientific">Gossypium lobatum</name>
    <dbReference type="NCBI Taxonomy" id="34289"/>
    <lineage>
        <taxon>Eukaryota</taxon>
        <taxon>Viridiplantae</taxon>
        <taxon>Streptophyta</taxon>
        <taxon>Embryophyta</taxon>
        <taxon>Tracheophyta</taxon>
        <taxon>Spermatophyta</taxon>
        <taxon>Magnoliopsida</taxon>
        <taxon>eudicotyledons</taxon>
        <taxon>Gunneridae</taxon>
        <taxon>Pentapetalae</taxon>
        <taxon>rosids</taxon>
        <taxon>malvids</taxon>
        <taxon>Malvales</taxon>
        <taxon>Malvaceae</taxon>
        <taxon>Malvoideae</taxon>
        <taxon>Gossypium</taxon>
    </lineage>
</organism>
<name>A0A7J8LYV8_9ROSI</name>
<proteinExistence type="predicted"/>
<keyword evidence="2" id="KW-1185">Reference proteome</keyword>
<evidence type="ECO:0000313" key="1">
    <source>
        <dbReference type="EMBL" id="MBA0557639.1"/>
    </source>
</evidence>
<protein>
    <submittedName>
        <fullName evidence="1">Uncharacterized protein</fullName>
    </submittedName>
</protein>
<dbReference type="Proteomes" id="UP000593572">
    <property type="component" value="Unassembled WGS sequence"/>
</dbReference>
<accession>A0A7J8LYV8</accession>
<dbReference type="AlphaFoldDB" id="A0A7J8LYV8"/>
<evidence type="ECO:0000313" key="2">
    <source>
        <dbReference type="Proteomes" id="UP000593572"/>
    </source>
</evidence>
<sequence length="179" mass="20719">MYFEDKLKYCTLERRYQLPVYRSLPKTRCIYDLVIEEGRDGARIWRREWLEGLLCIQSELDGEIESELLLRNLLRKGILWTRTLAYGAVDMVDTEGTEAHVRAAAWYVRTRGAAAALGFALRFQLLILHRWASRGCKLDPKLISAFIEVETRDTHILSFMRGVYHHFGGRTVAIGIANE</sequence>